<accession>M7BPV2</accession>
<feature type="compositionally biased region" description="Polar residues" evidence="1">
    <location>
        <begin position="55"/>
        <end position="71"/>
    </location>
</feature>
<evidence type="ECO:0000313" key="4">
    <source>
        <dbReference type="Proteomes" id="UP000031443"/>
    </source>
</evidence>
<proteinExistence type="predicted"/>
<feature type="domain" description="Myb/SANT-like DNA-binding" evidence="2">
    <location>
        <begin position="1"/>
        <end position="50"/>
    </location>
</feature>
<dbReference type="InterPro" id="IPR044822">
    <property type="entry name" value="Myb_DNA-bind_4"/>
</dbReference>
<dbReference type="PANTHER" id="PTHR47595:SF1">
    <property type="entry name" value="MYB_SANT-LIKE DNA-BINDING DOMAIN-CONTAINING PROTEIN"/>
    <property type="match status" value="1"/>
</dbReference>
<sequence length="294" mass="31381">MTERGHDRDALQCRIKVKELRNAFRKAREANSHSGAAPATCCFYKELDAILGGNPTSTQSTAIGTSEPSATRQDKEEQSGSEGGKAQEDAPKSLDACSQELFSSQEEGSQLQRPVLGEGQTPEEIPGARPLADRFWSAARSAVPGQTGSLPLHPSYAVDRELPERLNRPSNGGLCQHREMTLSFEEAVNSSGLISGSPQSLATGTVLNSLWPYGAPALRLLLLQAEITKELKLLRAEITEPCVKQWGAVRGWAGGAVHGTAGAACVERSRAEPFMGQLVERSQAACGADQSEAL</sequence>
<keyword evidence="4" id="KW-1185">Reference proteome</keyword>
<organism evidence="3 4">
    <name type="scientific">Chelonia mydas</name>
    <name type="common">Green sea-turtle</name>
    <name type="synonym">Chelonia agassizi</name>
    <dbReference type="NCBI Taxonomy" id="8469"/>
    <lineage>
        <taxon>Eukaryota</taxon>
        <taxon>Metazoa</taxon>
        <taxon>Chordata</taxon>
        <taxon>Craniata</taxon>
        <taxon>Vertebrata</taxon>
        <taxon>Euteleostomi</taxon>
        <taxon>Archelosauria</taxon>
        <taxon>Testudinata</taxon>
        <taxon>Testudines</taxon>
        <taxon>Cryptodira</taxon>
        <taxon>Durocryptodira</taxon>
        <taxon>Americhelydia</taxon>
        <taxon>Chelonioidea</taxon>
        <taxon>Cheloniidae</taxon>
        <taxon>Chelonia</taxon>
    </lineage>
</organism>
<evidence type="ECO:0000313" key="3">
    <source>
        <dbReference type="EMBL" id="EMP39279.1"/>
    </source>
</evidence>
<dbReference type="Proteomes" id="UP000031443">
    <property type="component" value="Unassembled WGS sequence"/>
</dbReference>
<dbReference type="EMBL" id="KB517250">
    <property type="protein sequence ID" value="EMP39279.1"/>
    <property type="molecule type" value="Genomic_DNA"/>
</dbReference>
<name>M7BPV2_CHEMY</name>
<feature type="region of interest" description="Disordered" evidence="1">
    <location>
        <begin position="55"/>
        <end position="128"/>
    </location>
</feature>
<dbReference type="Pfam" id="PF13837">
    <property type="entry name" value="Myb_DNA-bind_4"/>
    <property type="match status" value="1"/>
</dbReference>
<dbReference type="PANTHER" id="PTHR47595">
    <property type="entry name" value="HEAT SHOCK 70 KDA PROTEIN 14"/>
    <property type="match status" value="1"/>
</dbReference>
<evidence type="ECO:0000259" key="2">
    <source>
        <dbReference type="Pfam" id="PF13837"/>
    </source>
</evidence>
<reference evidence="4" key="1">
    <citation type="journal article" date="2013" name="Nat. Genet.">
        <title>The draft genomes of soft-shell turtle and green sea turtle yield insights into the development and evolution of the turtle-specific body plan.</title>
        <authorList>
            <person name="Wang Z."/>
            <person name="Pascual-Anaya J."/>
            <person name="Zadissa A."/>
            <person name="Li W."/>
            <person name="Niimura Y."/>
            <person name="Huang Z."/>
            <person name="Li C."/>
            <person name="White S."/>
            <person name="Xiong Z."/>
            <person name="Fang D."/>
            <person name="Wang B."/>
            <person name="Ming Y."/>
            <person name="Chen Y."/>
            <person name="Zheng Y."/>
            <person name="Kuraku S."/>
            <person name="Pignatelli M."/>
            <person name="Herrero J."/>
            <person name="Beal K."/>
            <person name="Nozawa M."/>
            <person name="Li Q."/>
            <person name="Wang J."/>
            <person name="Zhang H."/>
            <person name="Yu L."/>
            <person name="Shigenobu S."/>
            <person name="Wang J."/>
            <person name="Liu J."/>
            <person name="Flicek P."/>
            <person name="Searle S."/>
            <person name="Wang J."/>
            <person name="Kuratani S."/>
            <person name="Yin Y."/>
            <person name="Aken B."/>
            <person name="Zhang G."/>
            <person name="Irie N."/>
        </authorList>
    </citation>
    <scope>NUCLEOTIDE SEQUENCE [LARGE SCALE GENOMIC DNA]</scope>
</reference>
<feature type="compositionally biased region" description="Polar residues" evidence="1">
    <location>
        <begin position="100"/>
        <end position="112"/>
    </location>
</feature>
<gene>
    <name evidence="3" type="ORF">UY3_03520</name>
</gene>
<protein>
    <recommendedName>
        <fullName evidence="2">Myb/SANT-like DNA-binding domain-containing protein</fullName>
    </recommendedName>
</protein>
<dbReference type="AlphaFoldDB" id="M7BPV2"/>
<evidence type="ECO:0000256" key="1">
    <source>
        <dbReference type="SAM" id="MobiDB-lite"/>
    </source>
</evidence>